<dbReference type="InterPro" id="IPR058624">
    <property type="entry name" value="MdtA-like_HH"/>
</dbReference>
<dbReference type="Proteomes" id="UP000199197">
    <property type="component" value="Unassembled WGS sequence"/>
</dbReference>
<evidence type="ECO:0000259" key="4">
    <source>
        <dbReference type="Pfam" id="PF25876"/>
    </source>
</evidence>
<keyword evidence="2 3" id="KW-0175">Coiled coil</keyword>
<dbReference type="GO" id="GO:0030313">
    <property type="term" value="C:cell envelope"/>
    <property type="evidence" value="ECO:0007669"/>
    <property type="project" value="UniProtKB-SubCell"/>
</dbReference>
<evidence type="ECO:0000256" key="2">
    <source>
        <dbReference type="ARBA" id="ARBA00023054"/>
    </source>
</evidence>
<proteinExistence type="predicted"/>
<dbReference type="PANTHER" id="PTHR32347:SF23">
    <property type="entry name" value="BLL5650 PROTEIN"/>
    <property type="match status" value="1"/>
</dbReference>
<evidence type="ECO:0000256" key="3">
    <source>
        <dbReference type="SAM" id="Coils"/>
    </source>
</evidence>
<dbReference type="OrthoDB" id="9792215at2"/>
<dbReference type="Pfam" id="PF25876">
    <property type="entry name" value="HH_MFP_RND"/>
    <property type="match status" value="1"/>
</dbReference>
<dbReference type="EMBL" id="CZVW01000001">
    <property type="protein sequence ID" value="CUS95981.1"/>
    <property type="molecule type" value="Genomic_DNA"/>
</dbReference>
<evidence type="ECO:0000313" key="5">
    <source>
        <dbReference type="EMBL" id="CUS95981.1"/>
    </source>
</evidence>
<gene>
    <name evidence="5" type="ORF">JGI23_00034</name>
</gene>
<accession>A0A0P1MKL9</accession>
<evidence type="ECO:0000256" key="1">
    <source>
        <dbReference type="ARBA" id="ARBA00004196"/>
    </source>
</evidence>
<dbReference type="InterPro" id="IPR050465">
    <property type="entry name" value="UPF0194_transport"/>
</dbReference>
<feature type="domain" description="Multidrug resistance protein MdtA-like alpha-helical hairpin" evidence="4">
    <location>
        <begin position="136"/>
        <end position="195"/>
    </location>
</feature>
<comment type="subcellular location">
    <subcellularLocation>
        <location evidence="1">Cell envelope</location>
    </subcellularLocation>
</comment>
<dbReference type="SUPFAM" id="SSF111369">
    <property type="entry name" value="HlyD-like secretion proteins"/>
    <property type="match status" value="1"/>
</dbReference>
<dbReference type="PANTHER" id="PTHR32347">
    <property type="entry name" value="EFFLUX SYSTEM COMPONENT YKNX-RELATED"/>
    <property type="match status" value="1"/>
</dbReference>
<dbReference type="Gene3D" id="1.10.287.470">
    <property type="entry name" value="Helix hairpin bin"/>
    <property type="match status" value="1"/>
</dbReference>
<dbReference type="RefSeq" id="WP_092346607.1">
    <property type="nucleotide sequence ID" value="NZ_CZVW01000001.1"/>
</dbReference>
<keyword evidence="6" id="KW-1185">Reference proteome</keyword>
<dbReference type="AlphaFoldDB" id="A0A0P1MKL9"/>
<sequence length="351" mass="39610">MKFLRLIVALFSLLILILFLNNAWIWDDINSLGEVLPAKEFHLIRSQDDRIVTILKNNLSGTVERYSIISVERGDAIRMSLNNSFKVGGFVNSGDTICKLISAETMYQIVRLEGLISTEIATLNFYKTGEKTAIIEEARGRLESAQQQLEYQGKVLERMKILYEKNLISPQEYETAENLFKLYQANVSIAKSQLEALETGAKPEQIQLIETRIESLKNELEALKQKAQSYIITSPISGVIFKISSGDTILSMADISAFCCLIPINVDERAKVKNGQIVEIKSSEILQAKIDAVENSVRVINLKQMVLARAIIENKTENLVPHLVVKCRIKVGRVKLLDYVYFFVKQIFTSG</sequence>
<protein>
    <recommendedName>
        <fullName evidence="4">Multidrug resistance protein MdtA-like alpha-helical hairpin domain-containing protein</fullName>
    </recommendedName>
</protein>
<evidence type="ECO:0000313" key="6">
    <source>
        <dbReference type="Proteomes" id="UP000199197"/>
    </source>
</evidence>
<feature type="coiled-coil region" evidence="3">
    <location>
        <begin position="206"/>
        <end position="233"/>
    </location>
</feature>
<reference evidence="6" key="1">
    <citation type="submission" date="2015-11" db="EMBL/GenBank/DDBJ databases">
        <authorList>
            <person name="Varghese N."/>
        </authorList>
    </citation>
    <scope>NUCLEOTIDE SEQUENCE [LARGE SCALE GENOMIC DNA]</scope>
    <source>
        <strain evidence="6">JGI-23</strain>
    </source>
</reference>
<name>A0A0P1MKL9_9BACT</name>
<organism evidence="5 6">
    <name type="scientific">Candidatus Chryseopegocella kryptomonas</name>
    <dbReference type="NCBI Taxonomy" id="1633643"/>
    <lineage>
        <taxon>Bacteria</taxon>
        <taxon>Pseudomonadati</taxon>
        <taxon>Candidatus Kryptoniota</taxon>
        <taxon>Candidatus Chryseopegocella</taxon>
    </lineage>
</organism>